<name>A0A179GG75_PURLI</name>
<proteinExistence type="predicted"/>
<dbReference type="EMBL" id="LSBH01000007">
    <property type="protein sequence ID" value="OAQ76460.1"/>
    <property type="molecule type" value="Genomic_DNA"/>
</dbReference>
<reference evidence="3" key="4">
    <citation type="submission" date="2023-11" db="EMBL/GenBank/DDBJ databases">
        <authorList>
            <person name="Beijen E."/>
            <person name="Ohm R.A."/>
        </authorList>
    </citation>
    <scope>NUCLEOTIDE SEQUENCE</scope>
    <source>
        <strain evidence="3">CBS 150709</strain>
    </source>
</reference>
<dbReference type="EMBL" id="LCWV01000005">
    <property type="protein sequence ID" value="PWI72917.1"/>
    <property type="molecule type" value="Genomic_DNA"/>
</dbReference>
<reference evidence="5" key="1">
    <citation type="submission" date="2015-05" db="EMBL/GenBank/DDBJ databases">
        <authorList>
            <person name="Wang D.B."/>
            <person name="Wang M."/>
        </authorList>
    </citation>
    <scope>NUCLEOTIDE SEQUENCE</scope>
    <source>
        <strain evidence="5">36-1</strain>
    </source>
</reference>
<evidence type="ECO:0000256" key="2">
    <source>
        <dbReference type="SAM" id="Phobius"/>
    </source>
</evidence>
<keyword evidence="8" id="KW-1185">Reference proteome</keyword>
<evidence type="ECO:0000313" key="5">
    <source>
        <dbReference type="EMBL" id="PWI72917.1"/>
    </source>
</evidence>
<keyword evidence="2" id="KW-0812">Transmembrane</keyword>
<evidence type="ECO:0000313" key="6">
    <source>
        <dbReference type="Proteomes" id="UP000078240"/>
    </source>
</evidence>
<feature type="compositionally biased region" description="Low complexity" evidence="1">
    <location>
        <begin position="35"/>
        <end position="59"/>
    </location>
</feature>
<dbReference type="Proteomes" id="UP000245956">
    <property type="component" value="Unassembled WGS sequence"/>
</dbReference>
<accession>A0A179GG75</accession>
<comment type="caution">
    <text evidence="4">The sequence shown here is derived from an EMBL/GenBank/DDBJ whole genome shotgun (WGS) entry which is preliminary data.</text>
</comment>
<evidence type="ECO:0000313" key="7">
    <source>
        <dbReference type="Proteomes" id="UP000245956"/>
    </source>
</evidence>
<protein>
    <submittedName>
        <fullName evidence="4">Alphaherpesvirus glycoprotein E domain-containing protein</fullName>
    </submittedName>
</protein>
<evidence type="ECO:0000313" key="3">
    <source>
        <dbReference type="EMBL" id="KAK4094437.1"/>
    </source>
</evidence>
<evidence type="ECO:0000313" key="8">
    <source>
        <dbReference type="Proteomes" id="UP001287286"/>
    </source>
</evidence>
<feature type="compositionally biased region" description="Low complexity" evidence="1">
    <location>
        <begin position="102"/>
        <end position="115"/>
    </location>
</feature>
<dbReference type="Proteomes" id="UP001287286">
    <property type="component" value="Unassembled WGS sequence"/>
</dbReference>
<dbReference type="EMBL" id="JAWRVI010000003">
    <property type="protein sequence ID" value="KAK4094437.1"/>
    <property type="molecule type" value="Genomic_DNA"/>
</dbReference>
<sequence>MRVPRGEILYYVTLTITRDGSTRYTTILLGTKTNEPQSPFTPTSTPPQETTTAGESSSGSSGGRDTAVTALIVVGVLLGVVLILALLWWCCIAPFRKPPDWRSTTTNTSSRPSTPGNDPDVVTPPRRPSPVRVTTNGKVRKGKIYRRYDQTPRPPGASM</sequence>
<keyword evidence="2" id="KW-0472">Membrane</keyword>
<dbReference type="AlphaFoldDB" id="A0A179GG75"/>
<dbReference type="Proteomes" id="UP000078240">
    <property type="component" value="Unassembled WGS sequence"/>
</dbReference>
<keyword evidence="2" id="KW-1133">Transmembrane helix</keyword>
<feature type="transmembrane region" description="Helical" evidence="2">
    <location>
        <begin position="67"/>
        <end position="89"/>
    </location>
</feature>
<evidence type="ECO:0000256" key="1">
    <source>
        <dbReference type="SAM" id="MobiDB-lite"/>
    </source>
</evidence>
<feature type="region of interest" description="Disordered" evidence="1">
    <location>
        <begin position="98"/>
        <end position="159"/>
    </location>
</feature>
<gene>
    <name evidence="5" type="ORF">PCL_09932</name>
    <name evidence="3" type="ORF">Purlil1_1042</name>
    <name evidence="4" type="ORF">VFPBJ_08820</name>
</gene>
<feature type="region of interest" description="Disordered" evidence="1">
    <location>
        <begin position="30"/>
        <end position="63"/>
    </location>
</feature>
<evidence type="ECO:0000313" key="4">
    <source>
        <dbReference type="EMBL" id="OAQ76460.1"/>
    </source>
</evidence>
<reference evidence="4 6" key="3">
    <citation type="submission" date="2016-01" db="EMBL/GenBank/DDBJ databases">
        <title>Biosynthesis of antibiotic leucinostatins and their inhibition on Phytophthora in bio-control Purpureocillium lilacinum.</title>
        <authorList>
            <person name="Wang G."/>
            <person name="Liu Z."/>
            <person name="Lin R."/>
            <person name="Li E."/>
            <person name="Mao Z."/>
            <person name="Ling J."/>
            <person name="Yin W."/>
            <person name="Xie B."/>
        </authorList>
    </citation>
    <scope>NUCLEOTIDE SEQUENCE [LARGE SCALE GENOMIC DNA]</scope>
    <source>
        <strain evidence="4">PLBJ-1</strain>
    </source>
</reference>
<reference evidence="3 8" key="5">
    <citation type="journal article" date="2024" name="Microbiol. Resour. Announc.">
        <title>Genome annotations for the ascomycete fungi Trichoderma harzianum, Trichoderma aggressivum, and Purpureocillium lilacinum.</title>
        <authorList>
            <person name="Beijen E.P.W."/>
            <person name="Ohm R.A."/>
        </authorList>
    </citation>
    <scope>NUCLEOTIDE SEQUENCE [LARGE SCALE GENOMIC DNA]</scope>
    <source>
        <strain evidence="3 8">CBS 150709</strain>
    </source>
</reference>
<organism evidence="4 6">
    <name type="scientific">Purpureocillium lilacinum</name>
    <name type="common">Paecilomyces lilacinus</name>
    <dbReference type="NCBI Taxonomy" id="33203"/>
    <lineage>
        <taxon>Eukaryota</taxon>
        <taxon>Fungi</taxon>
        <taxon>Dikarya</taxon>
        <taxon>Ascomycota</taxon>
        <taxon>Pezizomycotina</taxon>
        <taxon>Sordariomycetes</taxon>
        <taxon>Hypocreomycetidae</taxon>
        <taxon>Hypocreales</taxon>
        <taxon>Ophiocordycipitaceae</taxon>
        <taxon>Purpureocillium</taxon>
    </lineage>
</organism>
<reference evidence="5 7" key="2">
    <citation type="journal article" date="2016" name="Front. Microbiol.">
        <title>Genome and transcriptome sequences reveal the specific parasitism of the nematophagous Purpureocillium lilacinum 36-1.</title>
        <authorList>
            <person name="Xie J."/>
            <person name="Li S."/>
            <person name="Mo C."/>
            <person name="Xiao X."/>
            <person name="Peng D."/>
            <person name="Wang G."/>
            <person name="Xiao Y."/>
        </authorList>
    </citation>
    <scope>NUCLEOTIDE SEQUENCE [LARGE SCALE GENOMIC DNA]</scope>
    <source>
        <strain evidence="5 7">36-1</strain>
    </source>
</reference>